<evidence type="ECO:0000313" key="1">
    <source>
        <dbReference type="EMBL" id="MBW0143897.1"/>
    </source>
</evidence>
<evidence type="ECO:0008006" key="3">
    <source>
        <dbReference type="Google" id="ProtNLM"/>
    </source>
</evidence>
<protein>
    <recommendedName>
        <fullName evidence="3">META domain-containing protein</fullName>
    </recommendedName>
</protein>
<gene>
    <name evidence="1" type="ORF">KTQ36_01135</name>
</gene>
<proteinExistence type="predicted"/>
<accession>A0ABS6V2V9</accession>
<reference evidence="1 2" key="1">
    <citation type="submission" date="2021-07" db="EMBL/GenBank/DDBJ databases">
        <title>The draft genome sequence of Sphingomicrobium sp. B8.</title>
        <authorList>
            <person name="Mu L."/>
        </authorList>
    </citation>
    <scope>NUCLEOTIDE SEQUENCE [LARGE SCALE GENOMIC DNA]</scope>
    <source>
        <strain evidence="1 2">B8</strain>
    </source>
</reference>
<dbReference type="EMBL" id="JAHVAH010000001">
    <property type="protein sequence ID" value="MBW0143897.1"/>
    <property type="molecule type" value="Genomic_DNA"/>
</dbReference>
<sequence>MKRAAVLSLAIAACSPQAESPPPAVEEERADAASEGLEALPIGARAPVSIEGEWRLAGINGEVVDLDRAVTASISDEWIVFRSDCVVIWRFYALSRTLLRVPPKPDVERDPDRLENYPPPSCLRPLSEVERAVQSALVEADTAYRLPDGALVLDGPGGSLTLFTQ</sequence>
<dbReference type="Proteomes" id="UP000698028">
    <property type="component" value="Unassembled WGS sequence"/>
</dbReference>
<dbReference type="RefSeq" id="WP_218631944.1">
    <property type="nucleotide sequence ID" value="NZ_JAHVAH010000001.1"/>
</dbReference>
<organism evidence="1 2">
    <name type="scientific">Sphingomicrobium clamense</name>
    <dbReference type="NCBI Taxonomy" id="2851013"/>
    <lineage>
        <taxon>Bacteria</taxon>
        <taxon>Pseudomonadati</taxon>
        <taxon>Pseudomonadota</taxon>
        <taxon>Alphaproteobacteria</taxon>
        <taxon>Sphingomonadales</taxon>
        <taxon>Sphingomonadaceae</taxon>
        <taxon>Sphingomicrobium</taxon>
    </lineage>
</organism>
<comment type="caution">
    <text evidence="1">The sequence shown here is derived from an EMBL/GenBank/DDBJ whole genome shotgun (WGS) entry which is preliminary data.</text>
</comment>
<keyword evidence="2" id="KW-1185">Reference proteome</keyword>
<evidence type="ECO:0000313" key="2">
    <source>
        <dbReference type="Proteomes" id="UP000698028"/>
    </source>
</evidence>
<name>A0ABS6V2V9_9SPHN</name>